<evidence type="ECO:0000313" key="1">
    <source>
        <dbReference type="EMBL" id="KJV07289.1"/>
    </source>
</evidence>
<sequence length="78" mass="8691">MQKRGGRLPTHDYQLKTGQVIQNAGRRKYIPVGLAAASLLPTPGATRMWRMQKTQEQFSVVLNALSRHKCVALATCIK</sequence>
<gene>
    <name evidence="1" type="ORF">VZ94_05720</name>
</gene>
<reference evidence="1 2" key="2">
    <citation type="journal article" date="2016" name="Microb. Ecol.">
        <title>Genome Characteristics of a Novel Type I Methanotroph (Sn10-6) Isolated from a Flooded Indian Rice Field.</title>
        <authorList>
            <person name="Rahalkar M.C."/>
            <person name="Pandit P.S."/>
            <person name="Dhakephalkar P.K."/>
            <person name="Pore S."/>
            <person name="Arora P."/>
            <person name="Kapse N."/>
        </authorList>
    </citation>
    <scope>NUCLEOTIDE SEQUENCE [LARGE SCALE GENOMIC DNA]</scope>
    <source>
        <strain evidence="1 2">Sn10-6</strain>
    </source>
</reference>
<feature type="non-terminal residue" evidence="1">
    <location>
        <position position="78"/>
    </location>
</feature>
<dbReference type="AlphaFoldDB" id="A0A0F3INY4"/>
<organism evidence="1 2">
    <name type="scientific">Methylocucumis oryzae</name>
    <dbReference type="NCBI Taxonomy" id="1632867"/>
    <lineage>
        <taxon>Bacteria</taxon>
        <taxon>Pseudomonadati</taxon>
        <taxon>Pseudomonadota</taxon>
        <taxon>Gammaproteobacteria</taxon>
        <taxon>Methylococcales</taxon>
        <taxon>Methylococcaceae</taxon>
        <taxon>Methylocucumis</taxon>
    </lineage>
</organism>
<reference evidence="2" key="1">
    <citation type="submission" date="2015-03" db="EMBL/GenBank/DDBJ databases">
        <title>Draft genome sequence of a novel methanotroph (Sn10-6) isolated from flooded ricefield rhizosphere in India.</title>
        <authorList>
            <person name="Pandit P.S."/>
            <person name="Pore S.D."/>
            <person name="Arora P."/>
            <person name="Kapse N.G."/>
            <person name="Dhakephalkar P.K."/>
            <person name="Rahalkar M.C."/>
        </authorList>
    </citation>
    <scope>NUCLEOTIDE SEQUENCE [LARGE SCALE GENOMIC DNA]</scope>
    <source>
        <strain evidence="2">Sn10-6</strain>
    </source>
</reference>
<name>A0A0F3INY4_9GAMM</name>
<keyword evidence="2" id="KW-1185">Reference proteome</keyword>
<dbReference type="EMBL" id="LAJX01000048">
    <property type="protein sequence ID" value="KJV07289.1"/>
    <property type="molecule type" value="Genomic_DNA"/>
</dbReference>
<proteinExistence type="predicted"/>
<protein>
    <submittedName>
        <fullName evidence="1">Uncharacterized protein</fullName>
    </submittedName>
</protein>
<evidence type="ECO:0000313" key="2">
    <source>
        <dbReference type="Proteomes" id="UP000033684"/>
    </source>
</evidence>
<comment type="caution">
    <text evidence="1">The sequence shown here is derived from an EMBL/GenBank/DDBJ whole genome shotgun (WGS) entry which is preliminary data.</text>
</comment>
<accession>A0A0F3INY4</accession>
<dbReference type="Proteomes" id="UP000033684">
    <property type="component" value="Unassembled WGS sequence"/>
</dbReference>